<gene>
    <name evidence="1" type="ORF">M9Y10_003684</name>
</gene>
<dbReference type="SUPFAM" id="SSF52058">
    <property type="entry name" value="L domain-like"/>
    <property type="match status" value="1"/>
</dbReference>
<evidence type="ECO:0008006" key="3">
    <source>
        <dbReference type="Google" id="ProtNLM"/>
    </source>
</evidence>
<dbReference type="Gene3D" id="3.80.10.10">
    <property type="entry name" value="Ribonuclease Inhibitor"/>
    <property type="match status" value="2"/>
</dbReference>
<protein>
    <recommendedName>
        <fullName evidence="3">Surface antigen BspA-like</fullName>
    </recommendedName>
</protein>
<comment type="caution">
    <text evidence="1">The sequence shown here is derived from an EMBL/GenBank/DDBJ whole genome shotgun (WGS) entry which is preliminary data.</text>
</comment>
<dbReference type="Proteomes" id="UP001470230">
    <property type="component" value="Unassembled WGS sequence"/>
</dbReference>
<keyword evidence="2" id="KW-1185">Reference proteome</keyword>
<dbReference type="PANTHER" id="PTHR45661">
    <property type="entry name" value="SURFACE ANTIGEN"/>
    <property type="match status" value="1"/>
</dbReference>
<dbReference type="Pfam" id="PF13306">
    <property type="entry name" value="LRR_5"/>
    <property type="match status" value="3"/>
</dbReference>
<reference evidence="1 2" key="1">
    <citation type="submission" date="2024-04" db="EMBL/GenBank/DDBJ databases">
        <title>Tritrichomonas musculus Genome.</title>
        <authorList>
            <person name="Alves-Ferreira E."/>
            <person name="Grigg M."/>
            <person name="Lorenzi H."/>
            <person name="Galac M."/>
        </authorList>
    </citation>
    <scope>NUCLEOTIDE SEQUENCE [LARGE SCALE GENOMIC DNA]</scope>
    <source>
        <strain evidence="1 2">EAF2021</strain>
    </source>
</reference>
<evidence type="ECO:0000313" key="2">
    <source>
        <dbReference type="Proteomes" id="UP001470230"/>
    </source>
</evidence>
<dbReference type="EMBL" id="JAPFFF010000010">
    <property type="protein sequence ID" value="KAK8880976.1"/>
    <property type="molecule type" value="Genomic_DNA"/>
</dbReference>
<accession>A0ABR2JQ17</accession>
<organism evidence="1 2">
    <name type="scientific">Tritrichomonas musculus</name>
    <dbReference type="NCBI Taxonomy" id="1915356"/>
    <lineage>
        <taxon>Eukaryota</taxon>
        <taxon>Metamonada</taxon>
        <taxon>Parabasalia</taxon>
        <taxon>Tritrichomonadida</taxon>
        <taxon>Tritrichomonadidae</taxon>
        <taxon>Tritrichomonas</taxon>
    </lineage>
</organism>
<evidence type="ECO:0000313" key="1">
    <source>
        <dbReference type="EMBL" id="KAK8880976.1"/>
    </source>
</evidence>
<dbReference type="PANTHER" id="PTHR45661:SF3">
    <property type="entry name" value="IG-LIKE DOMAIN-CONTAINING PROTEIN"/>
    <property type="match status" value="1"/>
</dbReference>
<sequence>MRSIVIPSSVTKICQYAFYYCDKLRKVEFSKNSKIERIEKFSFSASSIQSLSIPSSIIELQDGWCHEASHLFEIKTFENGKINVKNFGDEMMIGKSDTNEENFDVLLFVSRNVKKTLIPSSIKKMSSYCFSRSYIQNITIPKSVTQICENSFFHCESLQKVEFEENSELHIIEKSVFSNSSIEYLSIPSSVVELKECWCYETPKLNEINVFYNEKVNIKKSNDDLLIGKTDINCKDFDVLLFASRNVEKTIIPSSIKIISSYSFSNSTIKSISIPKSVTQINEGAFYFCFQLQNVEIENDSNLQLIGKYAFAYSSIESIRITSKVTQIGDNSFDYCENLQIIEFSSSSGLNLNDKSLFTTCSQVIIMIPCK</sequence>
<dbReference type="InterPro" id="IPR026906">
    <property type="entry name" value="LRR_5"/>
</dbReference>
<dbReference type="InterPro" id="IPR053139">
    <property type="entry name" value="Surface_bspA-like"/>
</dbReference>
<dbReference type="InterPro" id="IPR032675">
    <property type="entry name" value="LRR_dom_sf"/>
</dbReference>
<name>A0ABR2JQ17_9EUKA</name>
<proteinExistence type="predicted"/>